<name>A0ACB8QR86_9AGAM</name>
<gene>
    <name evidence="1" type="ORF">K488DRAFT_77517</name>
</gene>
<dbReference type="Proteomes" id="UP000814128">
    <property type="component" value="Unassembled WGS sequence"/>
</dbReference>
<proteinExistence type="predicted"/>
<comment type="caution">
    <text evidence="1">The sequence shown here is derived from an EMBL/GenBank/DDBJ whole genome shotgun (WGS) entry which is preliminary data.</text>
</comment>
<keyword evidence="2" id="KW-1185">Reference proteome</keyword>
<protein>
    <submittedName>
        <fullName evidence="1">FAD/NAD-P-binding domain-containing protein</fullName>
    </submittedName>
</protein>
<evidence type="ECO:0000313" key="1">
    <source>
        <dbReference type="EMBL" id="KAI0034043.1"/>
    </source>
</evidence>
<reference evidence="1" key="2">
    <citation type="journal article" date="2022" name="New Phytol.">
        <title>Evolutionary transition to the ectomycorrhizal habit in the genomes of a hyperdiverse lineage of mushroom-forming fungi.</title>
        <authorList>
            <person name="Looney B."/>
            <person name="Miyauchi S."/>
            <person name="Morin E."/>
            <person name="Drula E."/>
            <person name="Courty P.E."/>
            <person name="Kohler A."/>
            <person name="Kuo A."/>
            <person name="LaButti K."/>
            <person name="Pangilinan J."/>
            <person name="Lipzen A."/>
            <person name="Riley R."/>
            <person name="Andreopoulos W."/>
            <person name="He G."/>
            <person name="Johnson J."/>
            <person name="Nolan M."/>
            <person name="Tritt A."/>
            <person name="Barry K.W."/>
            <person name="Grigoriev I.V."/>
            <person name="Nagy L.G."/>
            <person name="Hibbett D."/>
            <person name="Henrissat B."/>
            <person name="Matheny P.B."/>
            <person name="Labbe J."/>
            <person name="Martin F.M."/>
        </authorList>
    </citation>
    <scope>NUCLEOTIDE SEQUENCE</scope>
    <source>
        <strain evidence="1">EC-137</strain>
    </source>
</reference>
<accession>A0ACB8QR86</accession>
<reference evidence="1" key="1">
    <citation type="submission" date="2021-02" db="EMBL/GenBank/DDBJ databases">
        <authorList>
            <consortium name="DOE Joint Genome Institute"/>
            <person name="Ahrendt S."/>
            <person name="Looney B.P."/>
            <person name="Miyauchi S."/>
            <person name="Morin E."/>
            <person name="Drula E."/>
            <person name="Courty P.E."/>
            <person name="Chicoki N."/>
            <person name="Fauchery L."/>
            <person name="Kohler A."/>
            <person name="Kuo A."/>
            <person name="Labutti K."/>
            <person name="Pangilinan J."/>
            <person name="Lipzen A."/>
            <person name="Riley R."/>
            <person name="Andreopoulos W."/>
            <person name="He G."/>
            <person name="Johnson J."/>
            <person name="Barry K.W."/>
            <person name="Grigoriev I.V."/>
            <person name="Nagy L."/>
            <person name="Hibbett D."/>
            <person name="Henrissat B."/>
            <person name="Matheny P.B."/>
            <person name="Labbe J."/>
            <person name="Martin F."/>
        </authorList>
    </citation>
    <scope>NUCLEOTIDE SEQUENCE</scope>
    <source>
        <strain evidence="1">EC-137</strain>
    </source>
</reference>
<dbReference type="EMBL" id="MU273507">
    <property type="protein sequence ID" value="KAI0034043.1"/>
    <property type="molecule type" value="Genomic_DNA"/>
</dbReference>
<evidence type="ECO:0000313" key="2">
    <source>
        <dbReference type="Proteomes" id="UP000814128"/>
    </source>
</evidence>
<sequence length="553" mass="63196">MADDKRSHHSVAIIGAGFGGLGMAMAMKRSWNYDDFIIFERGCEVGGTWRANTYPGAASDINIHVYTFSTDPRYDWPKTHGYQPEILDYLKDLADKYKLDPRIEFKTTVEKAEWDVVAQNWCIVTTHLESGKTTTHTATVLISATGILEQPHFAGIAGRDSFKGPLFHSARYRHDVSLRGKRVAVVGNGCSATQIVPVISEDPSTDVTSFCRTPMWYIDGSFKSYPASWKWVFRHVPMAYFLFRCALHIHYDSRFIVFRGSGRSWLHRLAQRYFASYIKAHAPREYHEKLIPDYAVGCTRIIRDPEYLSSLHRPNNRQNWDGIERITEDGIVTQKGGDHLPFDVIIFATGFVTDKFPIEIRGKSGLSISEYYDANGGPQGYYGATIPGFPNFMTIQGTCPNTTTGHESVIFTEECQFNYALQLFKPVIDKELETIEVTEEATVRFNNWIQQRMDTSIFVNCSSWYRVGQQGKVAAIWPSTIFQFWWNLLRVNWSDYETAGKYRSRWVFRRRLAVVARLLVTLVLVGVAGAEERDHRHPWGISGKNQPYGKYLS</sequence>
<organism evidence="1 2">
    <name type="scientific">Vararia minispora EC-137</name>
    <dbReference type="NCBI Taxonomy" id="1314806"/>
    <lineage>
        <taxon>Eukaryota</taxon>
        <taxon>Fungi</taxon>
        <taxon>Dikarya</taxon>
        <taxon>Basidiomycota</taxon>
        <taxon>Agaricomycotina</taxon>
        <taxon>Agaricomycetes</taxon>
        <taxon>Russulales</taxon>
        <taxon>Lachnocladiaceae</taxon>
        <taxon>Vararia</taxon>
    </lineage>
</organism>